<dbReference type="HOGENOM" id="CLU_1874014_0_0_6"/>
<evidence type="ECO:0000313" key="3">
    <source>
        <dbReference type="EMBL" id="ABO23420.1"/>
    </source>
</evidence>
<feature type="compositionally biased region" description="Low complexity" evidence="1">
    <location>
        <begin position="29"/>
        <end position="61"/>
    </location>
</feature>
<dbReference type="InterPro" id="IPR031948">
    <property type="entry name" value="PliI"/>
</dbReference>
<evidence type="ECO:0008006" key="5">
    <source>
        <dbReference type="Google" id="ProtNLM"/>
    </source>
</evidence>
<dbReference type="AlphaFoldDB" id="A3QD72"/>
<accession>A3QD72</accession>
<feature type="signal peptide" evidence="2">
    <location>
        <begin position="1"/>
        <end position="19"/>
    </location>
</feature>
<name>A3QD72_SHELP</name>
<organism evidence="3 4">
    <name type="scientific">Shewanella loihica (strain ATCC BAA-1088 / PV-4)</name>
    <dbReference type="NCBI Taxonomy" id="323850"/>
    <lineage>
        <taxon>Bacteria</taxon>
        <taxon>Pseudomonadati</taxon>
        <taxon>Pseudomonadota</taxon>
        <taxon>Gammaproteobacteria</taxon>
        <taxon>Alteromonadales</taxon>
        <taxon>Shewanellaceae</taxon>
        <taxon>Shewanella</taxon>
    </lineage>
</organism>
<dbReference type="KEGG" id="slo:Shew_1553"/>
<feature type="chain" id="PRO_5002657975" description="Lipoprotein" evidence="2">
    <location>
        <begin position="20"/>
        <end position="160"/>
    </location>
</feature>
<evidence type="ECO:0000313" key="4">
    <source>
        <dbReference type="Proteomes" id="UP000001558"/>
    </source>
</evidence>
<reference evidence="3 4" key="1">
    <citation type="submission" date="2007-03" db="EMBL/GenBank/DDBJ databases">
        <title>Complete sequence of Shewanella loihica PV-4.</title>
        <authorList>
            <consortium name="US DOE Joint Genome Institute"/>
            <person name="Copeland A."/>
            <person name="Lucas S."/>
            <person name="Lapidus A."/>
            <person name="Barry K."/>
            <person name="Detter J.C."/>
            <person name="Glavina del Rio T."/>
            <person name="Hammon N."/>
            <person name="Israni S."/>
            <person name="Dalin E."/>
            <person name="Tice H."/>
            <person name="Pitluck S."/>
            <person name="Chain P."/>
            <person name="Malfatti S."/>
            <person name="Shin M."/>
            <person name="Vergez L."/>
            <person name="Schmutz J."/>
            <person name="Larimer F."/>
            <person name="Land M."/>
            <person name="Hauser L."/>
            <person name="Kyrpides N."/>
            <person name="Mikhailova N."/>
            <person name="Romine M.F."/>
            <person name="Serres G."/>
            <person name="Fredrickson J."/>
            <person name="Tiedje J."/>
            <person name="Richardson P."/>
        </authorList>
    </citation>
    <scope>NUCLEOTIDE SEQUENCE [LARGE SCALE GENOMIC DNA]</scope>
    <source>
        <strain evidence="4">ATCC BAA-1088 / PV-4</strain>
    </source>
</reference>
<dbReference type="STRING" id="323850.Shew_1553"/>
<evidence type="ECO:0000256" key="2">
    <source>
        <dbReference type="SAM" id="SignalP"/>
    </source>
</evidence>
<keyword evidence="2" id="KW-0732">Signal</keyword>
<gene>
    <name evidence="3" type="ordered locus">Shew_1553</name>
</gene>
<dbReference type="Gene3D" id="2.40.128.460">
    <property type="entry name" value="Periplasmic lysozyme inhibitor of I-type lysozyme"/>
    <property type="match status" value="1"/>
</dbReference>
<protein>
    <recommendedName>
        <fullName evidence="5">Lipoprotein</fullName>
    </recommendedName>
</protein>
<dbReference type="eggNOG" id="ENOG5032YNQ">
    <property type="taxonomic scope" value="Bacteria"/>
</dbReference>
<dbReference type="EMBL" id="CP000606">
    <property type="protein sequence ID" value="ABO23420.1"/>
    <property type="molecule type" value="Genomic_DNA"/>
</dbReference>
<dbReference type="Proteomes" id="UP000001558">
    <property type="component" value="Chromosome"/>
</dbReference>
<dbReference type="Pfam" id="PF16743">
    <property type="entry name" value="PliI"/>
    <property type="match status" value="1"/>
</dbReference>
<keyword evidence="4" id="KW-1185">Reference proteome</keyword>
<feature type="region of interest" description="Disordered" evidence="1">
    <location>
        <begin position="28"/>
        <end position="61"/>
    </location>
</feature>
<dbReference type="PROSITE" id="PS51257">
    <property type="entry name" value="PROKAR_LIPOPROTEIN"/>
    <property type="match status" value="1"/>
</dbReference>
<proteinExistence type="predicted"/>
<sequence precursor="true">MIKMLKPLLTAALVMSLSACMVNIEKSPKSSTQASNQSSTHSSTSQPAASEPESDGASSVSSDSYAKAFTLANGYSLVVVEGALEPRSIGSVQVSLYRNLDVGDFATSLAFVRDGTILKAELVDNSQKQQKLVVTMVTAGSGNYQSTQAVCVAGESLTLC</sequence>
<evidence type="ECO:0000256" key="1">
    <source>
        <dbReference type="SAM" id="MobiDB-lite"/>
    </source>
</evidence>
<dbReference type="InterPro" id="IPR038643">
    <property type="entry name" value="PliI_sf"/>
</dbReference>